<name>A0A8S5RZ96_9CAUD</name>
<evidence type="ECO:0000313" key="1">
    <source>
        <dbReference type="EMBL" id="DAF44092.1"/>
    </source>
</evidence>
<protein>
    <submittedName>
        <fullName evidence="1">Uncharacterized protein</fullName>
    </submittedName>
</protein>
<proteinExistence type="predicted"/>
<dbReference type="EMBL" id="BK032510">
    <property type="protein sequence ID" value="DAF44092.1"/>
    <property type="molecule type" value="Genomic_DNA"/>
</dbReference>
<organism evidence="1">
    <name type="scientific">Myoviridae sp. ctNQV2</name>
    <dbReference type="NCBI Taxonomy" id="2827683"/>
    <lineage>
        <taxon>Viruses</taxon>
        <taxon>Duplodnaviria</taxon>
        <taxon>Heunggongvirae</taxon>
        <taxon>Uroviricota</taxon>
        <taxon>Caudoviricetes</taxon>
    </lineage>
</organism>
<reference evidence="1" key="1">
    <citation type="journal article" date="2021" name="Proc. Natl. Acad. Sci. U.S.A.">
        <title>A Catalog of Tens of Thousands of Viruses from Human Metagenomes Reveals Hidden Associations with Chronic Diseases.</title>
        <authorList>
            <person name="Tisza M.J."/>
            <person name="Buck C.B."/>
        </authorList>
    </citation>
    <scope>NUCLEOTIDE SEQUENCE</scope>
    <source>
        <strain evidence="1">CtNQV2</strain>
    </source>
</reference>
<sequence>MLVKIENEYYEASRVQKVEKPYLFIKVTKLFDGSYKLIQVIDDLSLQEDCGLTDVIIRYDRKLCKIDLNRYDYAISYGFSVHVDGKGLNMFDSNYKILVSGFKTMLEAAENREKFVKEVNEKNQK</sequence>
<accession>A0A8S5RZ96</accession>